<keyword evidence="1" id="KW-0472">Membrane</keyword>
<dbReference type="GO" id="GO:0004519">
    <property type="term" value="F:endonuclease activity"/>
    <property type="evidence" value="ECO:0007669"/>
    <property type="project" value="UniProtKB-KW"/>
</dbReference>
<accession>A0ABS2KQ85</accession>
<feature type="domain" description="Endonuclease/exonuclease/phosphatase" evidence="2">
    <location>
        <begin position="102"/>
        <end position="308"/>
    </location>
</feature>
<keyword evidence="1" id="KW-1133">Transmembrane helix</keyword>
<comment type="caution">
    <text evidence="3">The sequence shown here is derived from an EMBL/GenBank/DDBJ whole genome shotgun (WGS) entry which is preliminary data.</text>
</comment>
<name>A0ABS2KQ85_9NOCA</name>
<organism evidence="3 4">
    <name type="scientific">Rhodococcoides corynebacterioides</name>
    <dbReference type="NCBI Taxonomy" id="53972"/>
    <lineage>
        <taxon>Bacteria</taxon>
        <taxon>Bacillati</taxon>
        <taxon>Actinomycetota</taxon>
        <taxon>Actinomycetes</taxon>
        <taxon>Mycobacteriales</taxon>
        <taxon>Nocardiaceae</taxon>
        <taxon>Rhodococcoides</taxon>
    </lineage>
</organism>
<reference evidence="3 4" key="1">
    <citation type="submission" date="2021-01" db="EMBL/GenBank/DDBJ databases">
        <title>Genomics of switchgrass bacterial isolates.</title>
        <authorList>
            <person name="Shade A."/>
        </authorList>
    </citation>
    <scope>NUCLEOTIDE SEQUENCE [LARGE SCALE GENOMIC DNA]</scope>
    <source>
        <strain evidence="3 4">PvP111</strain>
    </source>
</reference>
<dbReference type="EMBL" id="JAFBBK010000001">
    <property type="protein sequence ID" value="MBM7414131.1"/>
    <property type="molecule type" value="Genomic_DNA"/>
</dbReference>
<protein>
    <submittedName>
        <fullName evidence="3">Endonuclease/exonuclease/phosphatase (EEP) superfamily protein YafD</fullName>
    </submittedName>
</protein>
<gene>
    <name evidence="3" type="ORF">JOE42_000864</name>
</gene>
<dbReference type="RefSeq" id="WP_204866907.1">
    <property type="nucleotide sequence ID" value="NZ_JAFBBK010000001.1"/>
</dbReference>
<dbReference type="Gene3D" id="3.60.10.10">
    <property type="entry name" value="Endonuclease/exonuclease/phosphatase"/>
    <property type="match status" value="1"/>
</dbReference>
<keyword evidence="4" id="KW-1185">Reference proteome</keyword>
<proteinExistence type="predicted"/>
<dbReference type="Pfam" id="PF03372">
    <property type="entry name" value="Exo_endo_phos"/>
    <property type="match status" value="1"/>
</dbReference>
<keyword evidence="3" id="KW-0255">Endonuclease</keyword>
<keyword evidence="3" id="KW-0378">Hydrolase</keyword>
<dbReference type="InterPro" id="IPR036691">
    <property type="entry name" value="Endo/exonu/phosph_ase_sf"/>
</dbReference>
<feature type="transmembrane region" description="Helical" evidence="1">
    <location>
        <begin position="34"/>
        <end position="55"/>
    </location>
</feature>
<evidence type="ECO:0000313" key="4">
    <source>
        <dbReference type="Proteomes" id="UP000703038"/>
    </source>
</evidence>
<keyword evidence="1" id="KW-0812">Transmembrane</keyword>
<dbReference type="SUPFAM" id="SSF56219">
    <property type="entry name" value="DNase I-like"/>
    <property type="match status" value="1"/>
</dbReference>
<evidence type="ECO:0000259" key="2">
    <source>
        <dbReference type="Pfam" id="PF03372"/>
    </source>
</evidence>
<dbReference type="InterPro" id="IPR005135">
    <property type="entry name" value="Endo/exonuclease/phosphatase"/>
</dbReference>
<feature type="transmembrane region" description="Helical" evidence="1">
    <location>
        <begin position="7"/>
        <end position="28"/>
    </location>
</feature>
<dbReference type="Proteomes" id="UP000703038">
    <property type="component" value="Unassembled WGS sequence"/>
</dbReference>
<sequence length="318" mass="32765">MRARTIAAVVVGLGGVAAGLVAVVSSMLETSSMVVVGPASAAPILLCVTVVGVLVCLLARRWWIAAASAVLLGLAAVVVVPLYVPGAAGVADAAPGESLRVMQANVMLGEADPQALVASVRERDIDVLTVQELTEDSVGAFDAAGLSAALPYRFVAPYQGGAGAAIYSRFPLSNGRELPGYLLASVTADLDVGAAQPLRVYAVHPVPPWPTPTPVWASELDMLGEELAQASPGAVIIGGDFNSTHAHKRFRDLLTGGYVDAADAVGAGVIPTYPMDKWYPPVVGIDHVVVRDAQVRSLEPIDIVGSDHRGLVATVDVP</sequence>
<feature type="transmembrane region" description="Helical" evidence="1">
    <location>
        <begin position="62"/>
        <end position="84"/>
    </location>
</feature>
<evidence type="ECO:0000256" key="1">
    <source>
        <dbReference type="SAM" id="Phobius"/>
    </source>
</evidence>
<keyword evidence="3" id="KW-0540">Nuclease</keyword>
<evidence type="ECO:0000313" key="3">
    <source>
        <dbReference type="EMBL" id="MBM7414131.1"/>
    </source>
</evidence>